<evidence type="ECO:0000256" key="6">
    <source>
        <dbReference type="ARBA" id="ARBA00023069"/>
    </source>
</evidence>
<dbReference type="GO" id="GO:0036064">
    <property type="term" value="C:ciliary basal body"/>
    <property type="evidence" value="ECO:0007669"/>
    <property type="project" value="TreeGrafter"/>
</dbReference>
<gene>
    <name evidence="10" type="ORF">FBUS_08397</name>
</gene>
<evidence type="ECO:0000256" key="7">
    <source>
        <dbReference type="ARBA" id="ARBA00023212"/>
    </source>
</evidence>
<dbReference type="Proteomes" id="UP000728185">
    <property type="component" value="Unassembled WGS sequence"/>
</dbReference>
<keyword evidence="6" id="KW-0969">Cilium</keyword>
<name>A0A8E0S2D8_9TREM</name>
<evidence type="ECO:0000256" key="8">
    <source>
        <dbReference type="ARBA" id="ARBA00023273"/>
    </source>
</evidence>
<evidence type="ECO:0000256" key="3">
    <source>
        <dbReference type="ARBA" id="ARBA00021602"/>
    </source>
</evidence>
<keyword evidence="11" id="KW-1185">Reference proteome</keyword>
<comment type="function">
    <text evidence="9">Essential for sperm motility and is involved in the regulation of the beating frequency of motile cilia on the epithelial cells of the respiratory tract. Required for the establishment of radial spokes in sperm flagella.</text>
</comment>
<dbReference type="Pfam" id="PF12018">
    <property type="entry name" value="FAP206"/>
    <property type="match status" value="1"/>
</dbReference>
<evidence type="ECO:0000256" key="1">
    <source>
        <dbReference type="ARBA" id="ARBA00004430"/>
    </source>
</evidence>
<evidence type="ECO:0000256" key="4">
    <source>
        <dbReference type="ARBA" id="ARBA00022490"/>
    </source>
</evidence>
<dbReference type="GO" id="GO:0003356">
    <property type="term" value="P:regulation of cilium beat frequency"/>
    <property type="evidence" value="ECO:0007669"/>
    <property type="project" value="TreeGrafter"/>
</dbReference>
<dbReference type="InterPro" id="IPR021897">
    <property type="entry name" value="FAP206"/>
</dbReference>
<organism evidence="10 11">
    <name type="scientific">Fasciolopsis buskii</name>
    <dbReference type="NCBI Taxonomy" id="27845"/>
    <lineage>
        <taxon>Eukaryota</taxon>
        <taxon>Metazoa</taxon>
        <taxon>Spiralia</taxon>
        <taxon>Lophotrochozoa</taxon>
        <taxon>Platyhelminthes</taxon>
        <taxon>Trematoda</taxon>
        <taxon>Digenea</taxon>
        <taxon>Plagiorchiida</taxon>
        <taxon>Echinostomata</taxon>
        <taxon>Echinostomatoidea</taxon>
        <taxon>Fasciolidae</taxon>
        <taxon>Fasciolopsis</taxon>
    </lineage>
</organism>
<evidence type="ECO:0000313" key="11">
    <source>
        <dbReference type="Proteomes" id="UP000728185"/>
    </source>
</evidence>
<evidence type="ECO:0000313" key="10">
    <source>
        <dbReference type="EMBL" id="KAA0196058.1"/>
    </source>
</evidence>
<comment type="similarity">
    <text evidence="2">Belongs to the CFAP206 family.</text>
</comment>
<comment type="caution">
    <text evidence="10">The sequence shown here is derived from an EMBL/GenBank/DDBJ whole genome shotgun (WGS) entry which is preliminary data.</text>
</comment>
<reference evidence="10" key="1">
    <citation type="submission" date="2019-05" db="EMBL/GenBank/DDBJ databases">
        <title>Annotation for the trematode Fasciolopsis buski.</title>
        <authorList>
            <person name="Choi Y.-J."/>
        </authorList>
    </citation>
    <scope>NUCLEOTIDE SEQUENCE</scope>
    <source>
        <strain evidence="10">HT</strain>
        <tissue evidence="10">Whole worm</tissue>
    </source>
</reference>
<keyword evidence="4" id="KW-0963">Cytoplasm</keyword>
<evidence type="ECO:0000256" key="2">
    <source>
        <dbReference type="ARBA" id="ARBA00010500"/>
    </source>
</evidence>
<dbReference type="GO" id="GO:0005930">
    <property type="term" value="C:axoneme"/>
    <property type="evidence" value="ECO:0007669"/>
    <property type="project" value="UniProtKB-SubCell"/>
</dbReference>
<dbReference type="GO" id="GO:0030030">
    <property type="term" value="P:cell projection organization"/>
    <property type="evidence" value="ECO:0007669"/>
    <property type="project" value="UniProtKB-KW"/>
</dbReference>
<dbReference type="OrthoDB" id="10251073at2759"/>
<keyword evidence="10" id="KW-0282">Flagellum</keyword>
<evidence type="ECO:0000256" key="5">
    <source>
        <dbReference type="ARBA" id="ARBA00022794"/>
    </source>
</evidence>
<keyword evidence="8" id="KW-0966">Cell projection</keyword>
<dbReference type="PANTHER" id="PTHR21442">
    <property type="entry name" value="CILIA- AND FLAGELLA-ASSOCIATED PROTEIN 206"/>
    <property type="match status" value="1"/>
</dbReference>
<sequence>MSQGQAEGVINRIIRQIISECAANGEEVSETLVAFIIKAVVLDPDSDFLPDKPLEKYDVQKLVQMCIEKLLDKDSPSLDTIKMQVFFELNYLERCEFSTKLFIFARSYENYFGCYYIIVSPNCVSYNVYPLRQVTLISRILVRHPAALQSIFPQSDVGTFLSSSTVQKRNQLIELTGIVTGIRLFNKDCCKGGAGIDDIPQLLVDGIPTALNTLHAEMIKAKELAATYTSLFQKIIGLDPRPDATSLANVTARVAEQSGITPPFIRAAVINARQYIAFLNQVENELIKMTTVVDRLCTNFTAKLKHLRNLIRDRPAIPSMEVYPIFLDISQIWKQLQDETVLLSVLTNTLSGIQSNFVGRRLIWKREKLLHLISDSEIQFDDDRKKHGPVPESERGRFTWLFPISADGPPPVRVEFQGFCAWSLIRHKGLLVPADKSIGYLLMPPDSRLYAFCSLEAVRDFIMAADSFLRAVPDVARSLPELIPFLQLTDVFSKGIPGSKDMAMIERHLNLTDASMQTEVHPVESYIDNNYEWNEWELRKKALKLANLRRKATSSVQTILSNWRRDNATQVYLLKDSWTTTKDDGYTQVPRPSVFYHGLRGCGGIQEAVGAKDATTGSGRWCAVYRETNSTTVDLTIPVEQQLLGSLVKGRISWY</sequence>
<dbReference type="AlphaFoldDB" id="A0A8E0S2D8"/>
<proteinExistence type="inferred from homology"/>
<evidence type="ECO:0000256" key="9">
    <source>
        <dbReference type="ARBA" id="ARBA00045321"/>
    </source>
</evidence>
<dbReference type="PANTHER" id="PTHR21442:SF0">
    <property type="entry name" value="CILIA- AND FLAGELLA-ASSOCIATED PROTEIN 206"/>
    <property type="match status" value="1"/>
</dbReference>
<keyword evidence="7" id="KW-0206">Cytoskeleton</keyword>
<dbReference type="EMBL" id="LUCM01003268">
    <property type="protein sequence ID" value="KAA0196058.1"/>
    <property type="molecule type" value="Genomic_DNA"/>
</dbReference>
<keyword evidence="5" id="KW-0970">Cilium biogenesis/degradation</keyword>
<protein>
    <recommendedName>
        <fullName evidence="3">Cilia- and flagella-associated protein 206</fullName>
    </recommendedName>
</protein>
<accession>A0A8E0S2D8</accession>
<comment type="subcellular location">
    <subcellularLocation>
        <location evidence="1">Cytoplasm</location>
        <location evidence="1">Cytoskeleton</location>
        <location evidence="1">Cilium axoneme</location>
    </subcellularLocation>
</comment>